<dbReference type="PROSITE" id="PS50110">
    <property type="entry name" value="RESPONSE_REGULATORY"/>
    <property type="match status" value="1"/>
</dbReference>
<dbReference type="InterPro" id="IPR011335">
    <property type="entry name" value="Restrct_endonuc-II-like"/>
</dbReference>
<gene>
    <name evidence="3" type="ORF">GCM10022386_07380</name>
</gene>
<protein>
    <recommendedName>
        <fullName evidence="2">Response regulatory domain-containing protein</fullName>
    </recommendedName>
</protein>
<comment type="caution">
    <text evidence="3">The sequence shown here is derived from an EMBL/GenBank/DDBJ whole genome shotgun (WGS) entry which is preliminary data.</text>
</comment>
<feature type="domain" description="Response regulatory" evidence="2">
    <location>
        <begin position="7"/>
        <end position="128"/>
    </location>
</feature>
<dbReference type="InterPro" id="IPR007560">
    <property type="entry name" value="Restrct_endonuc_IV_Mrr"/>
</dbReference>
<dbReference type="CDD" id="cd00156">
    <property type="entry name" value="REC"/>
    <property type="match status" value="1"/>
</dbReference>
<dbReference type="SUPFAM" id="SSF52172">
    <property type="entry name" value="CheY-like"/>
    <property type="match status" value="1"/>
</dbReference>
<dbReference type="InterPro" id="IPR011006">
    <property type="entry name" value="CheY-like_superfamily"/>
</dbReference>
<name>A0ABP7TJG7_9FLAO</name>
<proteinExistence type="predicted"/>
<evidence type="ECO:0000259" key="2">
    <source>
        <dbReference type="PROSITE" id="PS50110"/>
    </source>
</evidence>
<organism evidence="3 4">
    <name type="scientific">Flavobacterium cheonhonense</name>
    <dbReference type="NCBI Taxonomy" id="706185"/>
    <lineage>
        <taxon>Bacteria</taxon>
        <taxon>Pseudomonadati</taxon>
        <taxon>Bacteroidota</taxon>
        <taxon>Flavobacteriia</taxon>
        <taxon>Flavobacteriales</taxon>
        <taxon>Flavobacteriaceae</taxon>
        <taxon>Flavobacterium</taxon>
    </lineage>
</organism>
<evidence type="ECO:0000313" key="3">
    <source>
        <dbReference type="EMBL" id="GAA4026477.1"/>
    </source>
</evidence>
<dbReference type="InterPro" id="IPR011856">
    <property type="entry name" value="tRNA_endonuc-like_dom_sf"/>
</dbReference>
<accession>A0ABP7TJG7</accession>
<dbReference type="Pfam" id="PF00072">
    <property type="entry name" value="Response_reg"/>
    <property type="match status" value="1"/>
</dbReference>
<sequence>MIAMKRSVLIIDDELDQAEGLAKSLLKSIKNTSFEYVADEESIITAIENHYFSVAIVDLRMDKFSFDGIDLIKKIIEVNPFSKIIIISAFAGEYLSPIKDLFKTGKILDVIEKKEFTAFTEELRNVIEEYHVNLFNNPSEINNALLEFYSQAKNEKDAFKKGERFENFVSLLFQSIGYSKVTKRVKDKSLNEVDLIIRNEIDDSFLSKFGKYILIECKNKPKENIDKNTFIVFNSKLVHTNHLSELGILATTGYIARNTYIEAVRTSHDIRKIIFLSNVEFEELILSHDKLETFKEIIDSQVKDN</sequence>
<dbReference type="Gene3D" id="3.40.1350.10">
    <property type="match status" value="1"/>
</dbReference>
<dbReference type="SUPFAM" id="SSF52980">
    <property type="entry name" value="Restriction endonuclease-like"/>
    <property type="match status" value="1"/>
</dbReference>
<dbReference type="InterPro" id="IPR001789">
    <property type="entry name" value="Sig_transdc_resp-reg_receiver"/>
</dbReference>
<dbReference type="Gene3D" id="3.40.50.2300">
    <property type="match status" value="1"/>
</dbReference>
<evidence type="ECO:0000256" key="1">
    <source>
        <dbReference type="PROSITE-ProRule" id="PRU00169"/>
    </source>
</evidence>
<feature type="modified residue" description="4-aspartylphosphate" evidence="1">
    <location>
        <position position="58"/>
    </location>
</feature>
<evidence type="ECO:0000313" key="4">
    <source>
        <dbReference type="Proteomes" id="UP001500968"/>
    </source>
</evidence>
<reference evidence="4" key="1">
    <citation type="journal article" date="2019" name="Int. J. Syst. Evol. Microbiol.">
        <title>The Global Catalogue of Microorganisms (GCM) 10K type strain sequencing project: providing services to taxonomists for standard genome sequencing and annotation.</title>
        <authorList>
            <consortium name="The Broad Institute Genomics Platform"/>
            <consortium name="The Broad Institute Genome Sequencing Center for Infectious Disease"/>
            <person name="Wu L."/>
            <person name="Ma J."/>
        </authorList>
    </citation>
    <scope>NUCLEOTIDE SEQUENCE [LARGE SCALE GENOMIC DNA]</scope>
    <source>
        <strain evidence="4">JCM 17064</strain>
    </source>
</reference>
<dbReference type="Pfam" id="PF04471">
    <property type="entry name" value="Mrr_cat"/>
    <property type="match status" value="1"/>
</dbReference>
<dbReference type="Proteomes" id="UP001500968">
    <property type="component" value="Unassembled WGS sequence"/>
</dbReference>
<dbReference type="EMBL" id="BAABCR010000008">
    <property type="protein sequence ID" value="GAA4026477.1"/>
    <property type="molecule type" value="Genomic_DNA"/>
</dbReference>
<keyword evidence="4" id="KW-1185">Reference proteome</keyword>
<keyword evidence="1" id="KW-0597">Phosphoprotein</keyword>